<dbReference type="EMBL" id="JACVKN010000158">
    <property type="protein sequence ID" value="MBK2065464.1"/>
    <property type="molecule type" value="Genomic_DNA"/>
</dbReference>
<dbReference type="Proteomes" id="UP000701999">
    <property type="component" value="Unassembled WGS sequence"/>
</dbReference>
<evidence type="ECO:0000259" key="1">
    <source>
        <dbReference type="Pfam" id="PF01526"/>
    </source>
</evidence>
<dbReference type="Pfam" id="PF01526">
    <property type="entry name" value="DDE_Tnp_Tn3"/>
    <property type="match status" value="1"/>
</dbReference>
<dbReference type="AlphaFoldDB" id="A0A9Q2QFN3"/>
<protein>
    <submittedName>
        <fullName evidence="3">Tn3 family transposase</fullName>
    </submittedName>
</protein>
<evidence type="ECO:0000313" key="4">
    <source>
        <dbReference type="EMBL" id="MBK2065464.1"/>
    </source>
</evidence>
<feature type="domain" description="Tn3 transposase DDE" evidence="1">
    <location>
        <begin position="608"/>
        <end position="867"/>
    </location>
</feature>
<dbReference type="EMBL" id="JACVKN010000135">
    <property type="protein sequence ID" value="MBK2065243.1"/>
    <property type="molecule type" value="Genomic_DNA"/>
</dbReference>
<sequence length="868" mass="100188">MSEVTQISDEIKSLLDNPPRFTDDERILYFTLSETQQELVDRLDTDVNKIGFTIQLGYFRASQRFYDTKNWYDFDINFIEKKFNIEPNQVKLQYADRSKRRHRKIILDSLGTMGFKDANTIFETDLKRLTKGTTDPETLIKELTIIAKAGKYELPASYEFAKRINETIVTTENNFISAFNRQFENINTKEITQKFDMFIEPITRNDGSESNRPKLTQYRKISQNYKPRKLSGALDDFLLFKHLFNVVNPILQSLEISVGIIQHFAIWIIKAKTFQIKQRSKHKIQFYLACFIYHYYHLRQDALITSIIKGVTEHLNSIKREQKNVSSEAQQIYGQLTQALQVSRETLKKHINQVEQIAEHKQKSSDEKINQILSILQHLKELEESKSSEAKINELIGQANDIKDSIDEYVLLDKYAVKLQNRASKIIPHIEFSDQSSNPQLLDAVRYYQQKNGKIDSTAPISFLTEEEIDKLYNEDNQFQISLYKALLITKTVEAIKSGVINLKHSYKYLTLQKYLIPKNDWDNHKETYLKEAKLEDFIDIKQLLTSLCSRLGFHYRNTNDHIISGENHFVRFDKKGKAIVKTPGVSKLNKENMADLFKDAKYISILDILNQVNQSEPFTKCFKHHSVAAPKVKPINEVFYAALIGIGCNIGIHKLAGTAKGISLNKIENVANWYINKEGLYKANHQIIQAIDKLSLPNLLLGGSNIKHGSSDGMQTEITQDSLNSNQSYKYSGLAKGVSIYSFIDNRCVLFYSTVISPEEREAAYVIDGLFHNDEVKMDIHSTDTHGFSEIVFAVTFLLKIAFAPRIKSLYKQALYSFESPSYYQKLGYKLCPKKIIQQAKIENHWDEVLRLVVSIKLRYATASQIF</sequence>
<evidence type="ECO:0000313" key="5">
    <source>
        <dbReference type="EMBL" id="MBK2065658.1"/>
    </source>
</evidence>
<comment type="caution">
    <text evidence="3">The sequence shown here is derived from an EMBL/GenBank/DDBJ whole genome shotgun (WGS) entry which is preliminary data.</text>
</comment>
<evidence type="ECO:0000313" key="6">
    <source>
        <dbReference type="Proteomes" id="UP000701999"/>
    </source>
</evidence>
<evidence type="ECO:0000259" key="2">
    <source>
        <dbReference type="Pfam" id="PF13700"/>
    </source>
</evidence>
<dbReference type="RefSeq" id="WP_160194793.1">
    <property type="nucleotide sequence ID" value="NZ_JACVJL010000097.1"/>
</dbReference>
<dbReference type="GO" id="GO:0006313">
    <property type="term" value="P:DNA transposition"/>
    <property type="evidence" value="ECO:0007669"/>
    <property type="project" value="InterPro"/>
</dbReference>
<keyword evidence="6" id="KW-1185">Reference proteome</keyword>
<name>A0A9Q2QFN3_9GAMM</name>
<dbReference type="InterPro" id="IPR025296">
    <property type="entry name" value="DUF4158"/>
</dbReference>
<accession>A0A9Q2QFN3</accession>
<dbReference type="EMBL" id="JACVKN010000177">
    <property type="protein sequence ID" value="MBK2065658.1"/>
    <property type="molecule type" value="Genomic_DNA"/>
</dbReference>
<dbReference type="GO" id="GO:0004803">
    <property type="term" value="F:transposase activity"/>
    <property type="evidence" value="ECO:0007669"/>
    <property type="project" value="InterPro"/>
</dbReference>
<reference evidence="3 6" key="1">
    <citation type="submission" date="2020-09" db="EMBL/GenBank/DDBJ databases">
        <title>Development of specific Francisella tularensis PCR assay based on in-depth characterization of family Francisellaceae.</title>
        <authorList>
            <person name="Ohrman C."/>
            <person name="Sahl J."/>
            <person name="Sjodin A."/>
            <person name="Uneklint I."/>
            <person name="Ballard R."/>
            <person name="Karlsson L."/>
            <person name="Mcdonough R."/>
            <person name="Sundell D."/>
            <person name="Soria K."/>
            <person name="Brindeflk B."/>
            <person name="Vallesi A."/>
            <person name="Ramirez-Paredes J.G."/>
            <person name="Colquhoun D."/>
            <person name="Myrtennas K."/>
            <person name="Birdsell D."/>
            <person name="Johansson A."/>
            <person name="Wagner D."/>
            <person name="Forsman M."/>
        </authorList>
    </citation>
    <scope>NUCLEOTIDE SEQUENCE [LARGE SCALE GENOMIC DNA]</scope>
    <source>
        <strain evidence="3 6">FSC1140</strain>
    </source>
</reference>
<evidence type="ECO:0000313" key="3">
    <source>
        <dbReference type="EMBL" id="MBK2065243.1"/>
    </source>
</evidence>
<feature type="non-terminal residue" evidence="3">
    <location>
        <position position="868"/>
    </location>
</feature>
<dbReference type="Pfam" id="PF13700">
    <property type="entry name" value="DUF4158"/>
    <property type="match status" value="1"/>
</dbReference>
<feature type="domain" description="DUF4158" evidence="2">
    <location>
        <begin position="9"/>
        <end position="165"/>
    </location>
</feature>
<proteinExistence type="predicted"/>
<dbReference type="InterPro" id="IPR002513">
    <property type="entry name" value="Tn3_Tnp_DDE_dom"/>
</dbReference>
<gene>
    <name evidence="3" type="ORF">IB647_06135</name>
    <name evidence="4" type="ORF">IB647_07485</name>
    <name evidence="5" type="ORF">IB647_08655</name>
</gene>
<organism evidence="3 6">
    <name type="scientific">Francisella noatunensis</name>
    <dbReference type="NCBI Taxonomy" id="657445"/>
    <lineage>
        <taxon>Bacteria</taxon>
        <taxon>Pseudomonadati</taxon>
        <taxon>Pseudomonadota</taxon>
        <taxon>Gammaproteobacteria</taxon>
        <taxon>Thiotrichales</taxon>
        <taxon>Francisellaceae</taxon>
        <taxon>Francisella</taxon>
    </lineage>
</organism>